<feature type="transmembrane region" description="Helical" evidence="1">
    <location>
        <begin position="6"/>
        <end position="26"/>
    </location>
</feature>
<protein>
    <submittedName>
        <fullName evidence="2">Uncharacterized protein</fullName>
    </submittedName>
</protein>
<keyword evidence="1" id="KW-0472">Membrane</keyword>
<evidence type="ECO:0000256" key="1">
    <source>
        <dbReference type="SAM" id="Phobius"/>
    </source>
</evidence>
<evidence type="ECO:0000313" key="3">
    <source>
        <dbReference type="Proteomes" id="UP000186607"/>
    </source>
</evidence>
<keyword evidence="1" id="KW-1133">Transmembrane helix</keyword>
<dbReference type="STRING" id="249408.BOO71_0006688"/>
<keyword evidence="3" id="KW-1185">Reference proteome</keyword>
<sequence>MGEGQAYARLYDLLFLGVILGALLFWLLPKPSSLRRDFLSKAGGWFILAACWTPWLVLYLLSTSLYSVDNTEFVAVFAGVTTVLLILAYGLGDRLPLLARVVFAHAAVWGGFLLAIPAMQFLISRDVL</sequence>
<feature type="transmembrane region" description="Helical" evidence="1">
    <location>
        <begin position="73"/>
        <end position="91"/>
    </location>
</feature>
<reference evidence="2 3" key="1">
    <citation type="submission" date="2017-01" db="EMBL/GenBank/DDBJ databases">
        <title>Genome Analysis of Deinococcus marmoris KOPRI26562.</title>
        <authorList>
            <person name="Kim J.H."/>
            <person name="Oh H.-M."/>
        </authorList>
    </citation>
    <scope>NUCLEOTIDE SEQUENCE [LARGE SCALE GENOMIC DNA]</scope>
    <source>
        <strain evidence="2 3">KOPRI26562</strain>
    </source>
</reference>
<keyword evidence="1" id="KW-0812">Transmembrane</keyword>
<dbReference type="AlphaFoldDB" id="A0A1U7NZ15"/>
<gene>
    <name evidence="2" type="ORF">BOO71_0006688</name>
</gene>
<feature type="transmembrane region" description="Helical" evidence="1">
    <location>
        <begin position="103"/>
        <end position="123"/>
    </location>
</feature>
<dbReference type="Proteomes" id="UP000186607">
    <property type="component" value="Unassembled WGS sequence"/>
</dbReference>
<dbReference type="RefSeq" id="WP_139322908.1">
    <property type="nucleotide sequence ID" value="NZ_MSTI01000075.1"/>
</dbReference>
<organism evidence="2 3">
    <name type="scientific">Deinococcus marmoris</name>
    <dbReference type="NCBI Taxonomy" id="249408"/>
    <lineage>
        <taxon>Bacteria</taxon>
        <taxon>Thermotogati</taxon>
        <taxon>Deinococcota</taxon>
        <taxon>Deinococci</taxon>
        <taxon>Deinococcales</taxon>
        <taxon>Deinococcaceae</taxon>
        <taxon>Deinococcus</taxon>
    </lineage>
</organism>
<dbReference type="EMBL" id="MSTI01000075">
    <property type="protein sequence ID" value="OLV18159.1"/>
    <property type="molecule type" value="Genomic_DNA"/>
</dbReference>
<comment type="caution">
    <text evidence="2">The sequence shown here is derived from an EMBL/GenBank/DDBJ whole genome shotgun (WGS) entry which is preliminary data.</text>
</comment>
<evidence type="ECO:0000313" key="2">
    <source>
        <dbReference type="EMBL" id="OLV18159.1"/>
    </source>
</evidence>
<name>A0A1U7NZ15_9DEIO</name>
<feature type="transmembrane region" description="Helical" evidence="1">
    <location>
        <begin position="38"/>
        <end position="61"/>
    </location>
</feature>
<proteinExistence type="predicted"/>
<accession>A0A1U7NZ15</accession>